<evidence type="ECO:0000313" key="3">
    <source>
        <dbReference type="EMBL" id="OEY97990.1"/>
    </source>
</evidence>
<dbReference type="OrthoDB" id="6717098at2"/>
<dbReference type="SUPFAM" id="SSF110997">
    <property type="entry name" value="Sporulation related repeat"/>
    <property type="match status" value="1"/>
</dbReference>
<evidence type="ECO:0000256" key="1">
    <source>
        <dbReference type="SAM" id="SignalP"/>
    </source>
</evidence>
<dbReference type="InterPro" id="IPR007730">
    <property type="entry name" value="SPOR-like_dom"/>
</dbReference>
<dbReference type="Gene3D" id="3.30.70.1070">
    <property type="entry name" value="Sporulation related repeat"/>
    <property type="match status" value="1"/>
</dbReference>
<reference evidence="3 4" key="1">
    <citation type="submission" date="2016-09" db="EMBL/GenBank/DDBJ databases">
        <authorList>
            <person name="Capua I."/>
            <person name="De Benedictis P."/>
            <person name="Joannis T."/>
            <person name="Lombin L.H."/>
            <person name="Cattoli G."/>
        </authorList>
    </citation>
    <scope>NUCLEOTIDE SEQUENCE [LARGE SCALE GENOMIC DNA]</scope>
    <source>
        <strain evidence="3 4">ANC 4671</strain>
    </source>
</reference>
<dbReference type="EMBL" id="MKKK01000001">
    <property type="protein sequence ID" value="OEY97990.1"/>
    <property type="molecule type" value="Genomic_DNA"/>
</dbReference>
<proteinExistence type="predicted"/>
<keyword evidence="4" id="KW-1185">Reference proteome</keyword>
<feature type="chain" id="PRO_5043144690" description="SPOR domain-containing protein" evidence="1">
    <location>
        <begin position="19"/>
        <end position="162"/>
    </location>
</feature>
<feature type="signal peptide" evidence="1">
    <location>
        <begin position="1"/>
        <end position="18"/>
    </location>
</feature>
<name>A0A1E7RF15_9GAMM</name>
<dbReference type="RefSeq" id="WP_070068372.1">
    <property type="nucleotide sequence ID" value="NZ_MKKK01000001.1"/>
</dbReference>
<dbReference type="GO" id="GO:0042834">
    <property type="term" value="F:peptidoglycan binding"/>
    <property type="evidence" value="ECO:0007669"/>
    <property type="project" value="InterPro"/>
</dbReference>
<organism evidence="3 4">
    <name type="scientific">Acinetobacter qingfengensis</name>
    <dbReference type="NCBI Taxonomy" id="1262585"/>
    <lineage>
        <taxon>Bacteria</taxon>
        <taxon>Pseudomonadati</taxon>
        <taxon>Pseudomonadota</taxon>
        <taxon>Gammaproteobacteria</taxon>
        <taxon>Moraxellales</taxon>
        <taxon>Moraxellaceae</taxon>
        <taxon>Acinetobacter</taxon>
    </lineage>
</organism>
<accession>A0A1E7RF15</accession>
<keyword evidence="1" id="KW-0732">Signal</keyword>
<dbReference type="Proteomes" id="UP000185895">
    <property type="component" value="Unassembled WGS sequence"/>
</dbReference>
<protein>
    <recommendedName>
        <fullName evidence="2">SPOR domain-containing protein</fullName>
    </recommendedName>
</protein>
<dbReference type="AlphaFoldDB" id="A0A1E7RF15"/>
<gene>
    <name evidence="3" type="ORF">BJI46_00205</name>
</gene>
<dbReference type="PROSITE" id="PS51724">
    <property type="entry name" value="SPOR"/>
    <property type="match status" value="1"/>
</dbReference>
<dbReference type="InterPro" id="IPR036680">
    <property type="entry name" value="SPOR-like_sf"/>
</dbReference>
<feature type="domain" description="SPOR" evidence="2">
    <location>
        <begin position="79"/>
        <end position="156"/>
    </location>
</feature>
<sequence length="162" mass="18420">MQFLINKTFIKYSFFLFASIFGVVNTWAKSATAEQDCRCNSVVTAKKENTNKKSNNIQAPLQNKELRKMDTQQARQLLENGEQNWMVQVALASNQAGADRLTKQIKAKGYNVVQSFTSKGIRIMVEPLKSQESAEITRRKIAADKSLNLESAWVIQWTNDKK</sequence>
<comment type="caution">
    <text evidence="3">The sequence shown here is derived from an EMBL/GenBank/DDBJ whole genome shotgun (WGS) entry which is preliminary data.</text>
</comment>
<evidence type="ECO:0000259" key="2">
    <source>
        <dbReference type="PROSITE" id="PS51724"/>
    </source>
</evidence>
<evidence type="ECO:0000313" key="4">
    <source>
        <dbReference type="Proteomes" id="UP000185895"/>
    </source>
</evidence>
<dbReference type="STRING" id="1262585.BJI46_00205"/>
<dbReference type="Pfam" id="PF05036">
    <property type="entry name" value="SPOR"/>
    <property type="match status" value="1"/>
</dbReference>